<dbReference type="Gene3D" id="3.30.200.20">
    <property type="entry name" value="Phosphorylase Kinase, domain 1"/>
    <property type="match status" value="1"/>
</dbReference>
<dbReference type="SMART" id="SM00220">
    <property type="entry name" value="S_TKc"/>
    <property type="match status" value="1"/>
</dbReference>
<keyword evidence="1" id="KW-0547">Nucleotide-binding</keyword>
<gene>
    <name evidence="4" type="ORF">B0T22DRAFT_474287</name>
</gene>
<dbReference type="Gene3D" id="1.10.510.10">
    <property type="entry name" value="Transferase(Phosphotransferase) domain 1"/>
    <property type="match status" value="1"/>
</dbReference>
<dbReference type="Proteomes" id="UP001270362">
    <property type="component" value="Unassembled WGS sequence"/>
</dbReference>
<dbReference type="PANTHER" id="PTHR24359:SF1">
    <property type="entry name" value="INHIBITOR OF NUCLEAR FACTOR KAPPA-B KINASE EPSILON SUBUNIT HOMOLOG 1-RELATED"/>
    <property type="match status" value="1"/>
</dbReference>
<evidence type="ECO:0000313" key="4">
    <source>
        <dbReference type="EMBL" id="KAK3680871.1"/>
    </source>
</evidence>
<accession>A0AAE0WYQ5</accession>
<evidence type="ECO:0000256" key="2">
    <source>
        <dbReference type="SAM" id="MobiDB-lite"/>
    </source>
</evidence>
<comment type="caution">
    <text evidence="4">The sequence shown here is derived from an EMBL/GenBank/DDBJ whole genome shotgun (WGS) entry which is preliminary data.</text>
</comment>
<dbReference type="Pfam" id="PF00069">
    <property type="entry name" value="Pkinase"/>
    <property type="match status" value="1"/>
</dbReference>
<keyword evidence="4" id="KW-0418">Kinase</keyword>
<dbReference type="PANTHER" id="PTHR24359">
    <property type="entry name" value="SERINE/THREONINE-PROTEIN KINASE SBK1"/>
    <property type="match status" value="1"/>
</dbReference>
<dbReference type="InterPro" id="IPR011009">
    <property type="entry name" value="Kinase-like_dom_sf"/>
</dbReference>
<feature type="domain" description="Protein kinase" evidence="3">
    <location>
        <begin position="74"/>
        <end position="406"/>
    </location>
</feature>
<name>A0AAE0WYQ5_9PEZI</name>
<organism evidence="4 5">
    <name type="scientific">Podospora appendiculata</name>
    <dbReference type="NCBI Taxonomy" id="314037"/>
    <lineage>
        <taxon>Eukaryota</taxon>
        <taxon>Fungi</taxon>
        <taxon>Dikarya</taxon>
        <taxon>Ascomycota</taxon>
        <taxon>Pezizomycotina</taxon>
        <taxon>Sordariomycetes</taxon>
        <taxon>Sordariomycetidae</taxon>
        <taxon>Sordariales</taxon>
        <taxon>Podosporaceae</taxon>
        <taxon>Podospora</taxon>
    </lineage>
</organism>
<protein>
    <submittedName>
        <fullName evidence="4">Kinase-like domain-containing protein</fullName>
    </submittedName>
</protein>
<evidence type="ECO:0000313" key="5">
    <source>
        <dbReference type="Proteomes" id="UP001270362"/>
    </source>
</evidence>
<dbReference type="GO" id="GO:0005524">
    <property type="term" value="F:ATP binding"/>
    <property type="evidence" value="ECO:0007669"/>
    <property type="project" value="UniProtKB-UniRule"/>
</dbReference>
<feature type="compositionally biased region" description="Basic and acidic residues" evidence="2">
    <location>
        <begin position="431"/>
        <end position="449"/>
    </location>
</feature>
<dbReference type="GO" id="GO:0004674">
    <property type="term" value="F:protein serine/threonine kinase activity"/>
    <property type="evidence" value="ECO:0007669"/>
    <property type="project" value="TreeGrafter"/>
</dbReference>
<reference evidence="4" key="2">
    <citation type="submission" date="2023-06" db="EMBL/GenBank/DDBJ databases">
        <authorList>
            <consortium name="Lawrence Berkeley National Laboratory"/>
            <person name="Haridas S."/>
            <person name="Hensen N."/>
            <person name="Bonometti L."/>
            <person name="Westerberg I."/>
            <person name="Brannstrom I.O."/>
            <person name="Guillou S."/>
            <person name="Cros-Aarteil S."/>
            <person name="Calhoun S."/>
            <person name="Kuo A."/>
            <person name="Mondo S."/>
            <person name="Pangilinan J."/>
            <person name="Riley R."/>
            <person name="Labutti K."/>
            <person name="Andreopoulos B."/>
            <person name="Lipzen A."/>
            <person name="Chen C."/>
            <person name="Yanf M."/>
            <person name="Daum C."/>
            <person name="Ng V."/>
            <person name="Clum A."/>
            <person name="Steindorff A."/>
            <person name="Ohm R."/>
            <person name="Martin F."/>
            <person name="Silar P."/>
            <person name="Natvig D."/>
            <person name="Lalanne C."/>
            <person name="Gautier V."/>
            <person name="Ament-Velasquez S.L."/>
            <person name="Kruys A."/>
            <person name="Hutchinson M.I."/>
            <person name="Powell A.J."/>
            <person name="Barry K."/>
            <person name="Miller A.N."/>
            <person name="Grigoriev I.V."/>
            <person name="Debuchy R."/>
            <person name="Gladieux P."/>
            <person name="Thoren M.H."/>
            <person name="Johannesson H."/>
        </authorList>
    </citation>
    <scope>NUCLEOTIDE SEQUENCE</scope>
    <source>
        <strain evidence="4">CBS 314.62</strain>
    </source>
</reference>
<dbReference type="EMBL" id="JAULSO010000009">
    <property type="protein sequence ID" value="KAK3680871.1"/>
    <property type="molecule type" value="Genomic_DNA"/>
</dbReference>
<keyword evidence="4" id="KW-0808">Transferase</keyword>
<dbReference type="AlphaFoldDB" id="A0AAE0WYQ5"/>
<dbReference type="PROSITE" id="PS50011">
    <property type="entry name" value="PROTEIN_KINASE_DOM"/>
    <property type="match status" value="1"/>
</dbReference>
<feature type="region of interest" description="Disordered" evidence="2">
    <location>
        <begin position="428"/>
        <end position="449"/>
    </location>
</feature>
<sequence length="481" mass="54308">MKICDERLPLSKSDMKDVLKQAKGISEVTGRFFEHTFCMNQSEFCLPKFTRRIFPAMQRGENIATDFPHENIPIHIIKKLGRGGFGFVYKIAIHPDHHEFGQEQFYAMKVFDKSHDTDASFARENHFFGTRAAVEHGGIVTPLAFWTHRNTGYMILPCADHDLETHLETRAIGSLSDFCAVLKQLHTLISGLAKIHYPTTTDSNFHKPSENLQPKPVAQTGYHMDIKPENILVFVKDGEDGKKTEEFRLTDFGCGRIAAMTGNSRGQVTSHQTRNMMGNHTYQAPEALETTPLSSRPSDIWSMGALLLEVLVWMLHGWDALKQFRSKINGVVSTALNTESGRFYLVENDKRPRLRDAVLDKMASTRNEKACKGPVAALLTTIERMLAVDKETRPNAMQVFQALQSLQFAKESDFEPADFEGLFSQASQRPGMKEMSRLEEGTKPEEEEKTVKILEDREIPIIRLALVDEEPAIQLTCTSSS</sequence>
<feature type="binding site" evidence="1">
    <location>
        <position position="109"/>
    </location>
    <ligand>
        <name>ATP</name>
        <dbReference type="ChEBI" id="CHEBI:30616"/>
    </ligand>
</feature>
<keyword evidence="5" id="KW-1185">Reference proteome</keyword>
<dbReference type="PROSITE" id="PS00107">
    <property type="entry name" value="PROTEIN_KINASE_ATP"/>
    <property type="match status" value="1"/>
</dbReference>
<reference evidence="4" key="1">
    <citation type="journal article" date="2023" name="Mol. Phylogenet. Evol.">
        <title>Genome-scale phylogeny and comparative genomics of the fungal order Sordariales.</title>
        <authorList>
            <person name="Hensen N."/>
            <person name="Bonometti L."/>
            <person name="Westerberg I."/>
            <person name="Brannstrom I.O."/>
            <person name="Guillou S."/>
            <person name="Cros-Aarteil S."/>
            <person name="Calhoun S."/>
            <person name="Haridas S."/>
            <person name="Kuo A."/>
            <person name="Mondo S."/>
            <person name="Pangilinan J."/>
            <person name="Riley R."/>
            <person name="LaButti K."/>
            <person name="Andreopoulos B."/>
            <person name="Lipzen A."/>
            <person name="Chen C."/>
            <person name="Yan M."/>
            <person name="Daum C."/>
            <person name="Ng V."/>
            <person name="Clum A."/>
            <person name="Steindorff A."/>
            <person name="Ohm R.A."/>
            <person name="Martin F."/>
            <person name="Silar P."/>
            <person name="Natvig D.O."/>
            <person name="Lalanne C."/>
            <person name="Gautier V."/>
            <person name="Ament-Velasquez S.L."/>
            <person name="Kruys A."/>
            <person name="Hutchinson M.I."/>
            <person name="Powell A.J."/>
            <person name="Barry K."/>
            <person name="Miller A.N."/>
            <person name="Grigoriev I.V."/>
            <person name="Debuchy R."/>
            <person name="Gladieux P."/>
            <person name="Hiltunen Thoren M."/>
            <person name="Johannesson H."/>
        </authorList>
    </citation>
    <scope>NUCLEOTIDE SEQUENCE</scope>
    <source>
        <strain evidence="4">CBS 314.62</strain>
    </source>
</reference>
<proteinExistence type="predicted"/>
<keyword evidence="1" id="KW-0067">ATP-binding</keyword>
<dbReference type="SUPFAM" id="SSF56112">
    <property type="entry name" value="Protein kinase-like (PK-like)"/>
    <property type="match status" value="1"/>
</dbReference>
<evidence type="ECO:0000259" key="3">
    <source>
        <dbReference type="PROSITE" id="PS50011"/>
    </source>
</evidence>
<dbReference type="InterPro" id="IPR017441">
    <property type="entry name" value="Protein_kinase_ATP_BS"/>
</dbReference>
<evidence type="ECO:0000256" key="1">
    <source>
        <dbReference type="PROSITE-ProRule" id="PRU10141"/>
    </source>
</evidence>
<dbReference type="InterPro" id="IPR000719">
    <property type="entry name" value="Prot_kinase_dom"/>
</dbReference>